<feature type="compositionally biased region" description="Polar residues" evidence="4">
    <location>
        <begin position="30"/>
        <end position="49"/>
    </location>
</feature>
<dbReference type="PROSITE" id="PS50305">
    <property type="entry name" value="SIRTUIN"/>
    <property type="match status" value="1"/>
</dbReference>
<feature type="compositionally biased region" description="Acidic residues" evidence="4">
    <location>
        <begin position="395"/>
        <end position="415"/>
    </location>
</feature>
<evidence type="ECO:0000256" key="3">
    <source>
        <dbReference type="PROSITE-ProRule" id="PRU00236"/>
    </source>
</evidence>
<dbReference type="CDD" id="cd01408">
    <property type="entry name" value="SIRT1"/>
    <property type="match status" value="1"/>
</dbReference>
<feature type="binding site" evidence="3">
    <location>
        <position position="213"/>
    </location>
    <ligand>
        <name>Zn(2+)</name>
        <dbReference type="ChEBI" id="CHEBI:29105"/>
    </ligand>
</feature>
<keyword evidence="1" id="KW-0808">Transferase</keyword>
<keyword evidence="3" id="KW-0479">Metal-binding</keyword>
<dbReference type="SUPFAM" id="SSF52467">
    <property type="entry name" value="DHS-like NAD/FAD-binding domain"/>
    <property type="match status" value="1"/>
</dbReference>
<gene>
    <name evidence="7" type="primary">LOC111109819</name>
</gene>
<protein>
    <submittedName>
        <fullName evidence="7">NAD-dependent protein deacetylase sirtuin-1-like isoform X1</fullName>
    </submittedName>
</protein>
<feature type="binding site" evidence="3">
    <location>
        <position position="216"/>
    </location>
    <ligand>
        <name>Zn(2+)</name>
        <dbReference type="ChEBI" id="CHEBI:29105"/>
    </ligand>
</feature>
<feature type="compositionally biased region" description="Polar residues" evidence="4">
    <location>
        <begin position="622"/>
        <end position="633"/>
    </location>
</feature>
<feature type="compositionally biased region" description="Polar residues" evidence="4">
    <location>
        <begin position="458"/>
        <end position="468"/>
    </location>
</feature>
<dbReference type="Pfam" id="PF02146">
    <property type="entry name" value="SIR2"/>
    <property type="match status" value="1"/>
</dbReference>
<evidence type="ECO:0000256" key="2">
    <source>
        <dbReference type="ARBA" id="ARBA00023027"/>
    </source>
</evidence>
<dbReference type="GO" id="GO:0070403">
    <property type="term" value="F:NAD+ binding"/>
    <property type="evidence" value="ECO:0007669"/>
    <property type="project" value="InterPro"/>
</dbReference>
<reference evidence="6" key="1">
    <citation type="submission" date="2024-06" db="UniProtKB">
        <authorList>
            <consortium name="RefSeq"/>
        </authorList>
    </citation>
    <scope>NUCLEOTIDE SEQUENCE [LARGE SCALE GENOMIC DNA]</scope>
</reference>
<feature type="binding site" evidence="3">
    <location>
        <position position="237"/>
    </location>
    <ligand>
        <name>Zn(2+)</name>
        <dbReference type="ChEBI" id="CHEBI:29105"/>
    </ligand>
</feature>
<keyword evidence="3" id="KW-0862">Zinc</keyword>
<accession>A0A8B8BFF8</accession>
<feature type="region of interest" description="Disordered" evidence="4">
    <location>
        <begin position="392"/>
        <end position="672"/>
    </location>
</feature>
<dbReference type="InterPro" id="IPR050134">
    <property type="entry name" value="NAD-dep_sirtuin_deacylases"/>
</dbReference>
<dbReference type="GO" id="GO:0046872">
    <property type="term" value="F:metal ion binding"/>
    <property type="evidence" value="ECO:0007669"/>
    <property type="project" value="UniProtKB-KW"/>
</dbReference>
<keyword evidence="6" id="KW-1185">Reference proteome</keyword>
<dbReference type="PANTHER" id="PTHR11085">
    <property type="entry name" value="NAD-DEPENDENT PROTEIN DEACYLASE SIRTUIN-5, MITOCHONDRIAL-RELATED"/>
    <property type="match status" value="1"/>
</dbReference>
<dbReference type="KEGG" id="cvn:111109819"/>
<dbReference type="InterPro" id="IPR026591">
    <property type="entry name" value="Sirtuin_cat_small_dom_sf"/>
</dbReference>
<dbReference type="Gene3D" id="3.40.50.1220">
    <property type="entry name" value="TPP-binding domain"/>
    <property type="match status" value="1"/>
</dbReference>
<dbReference type="GeneID" id="111109819"/>
<feature type="compositionally biased region" description="Basic and acidic residues" evidence="4">
    <location>
        <begin position="552"/>
        <end position="579"/>
    </location>
</feature>
<evidence type="ECO:0000256" key="4">
    <source>
        <dbReference type="SAM" id="MobiDB-lite"/>
    </source>
</evidence>
<feature type="region of interest" description="Disordered" evidence="4">
    <location>
        <begin position="364"/>
        <end position="383"/>
    </location>
</feature>
<feature type="compositionally biased region" description="Basic and acidic residues" evidence="4">
    <location>
        <begin position="511"/>
        <end position="531"/>
    </location>
</feature>
<feature type="region of interest" description="Disordered" evidence="4">
    <location>
        <begin position="16"/>
        <end position="58"/>
    </location>
</feature>
<evidence type="ECO:0000313" key="6">
    <source>
        <dbReference type="Proteomes" id="UP000694844"/>
    </source>
</evidence>
<dbReference type="OrthoDB" id="420264at2759"/>
<name>A0A8B8BFF8_CRAVI</name>
<proteinExistence type="predicted"/>
<evidence type="ECO:0000313" key="7">
    <source>
        <dbReference type="RefSeq" id="XP_022301771.1"/>
    </source>
</evidence>
<feature type="compositionally biased region" description="Basic residues" evidence="4">
    <location>
        <begin position="420"/>
        <end position="429"/>
    </location>
</feature>
<dbReference type="Proteomes" id="UP000694844">
    <property type="component" value="Chromosome 1"/>
</dbReference>
<sequence>MLKFIMAAVSKAKPLPLGSGAGLTKGPRSQLRTFQSQSSPVYKTQSDPTNGMRGVNRNNRVRERRGIFTVGGNNDKKVKSLEDVATAIKTESFQNIVVVAGAGISTPSGIPDFRTPGTGLYDNLQQYRIPYPEAIFDIDFFHHNPKPFFTLAKELYPTGKYRPNFIHYFVRLLHDKGMLLRMYTQNIDGLERIAGLPADKMVEAHGTFSDATCLICRQKHDKEDIKGAVFSDKIPKCKKPGCMGVVKPDITFFGEDLPKRFYFYMRDMLQADLVIVMGTSLEVQPFAGIIDSVKWGVPRVLFNMHAVGPFKYQRRAQDFISPGDLINSVQKFTDLVGWKEDMVQLITKEEGKFVLCSPDYAKKMKEMQSKPPPPPPRDPPVRYWRQPAKLNLFDSESESSSEMSETESESSESEDEKQKNVNRNKKYRKGLSVSAPRGGSKNDLDMKRNGKPGPNGRRNFSTDTQLTTRSERLVRNNRSHATATKIADDVNQATSRLEKIGIRPKSNTSDSSKRKPSNEKPIRRTVSDRNLKSKVSGTGRPPLQRSNSAKSVNEKDINNAKEQKVTENGKSSIDSKCDINVKTADSKVLTETNGQLSEENRTVLDGVKNGSQSSQKKENSEDTMNNGKSSSSRPPLPQNQRNKKPPLNPVNPRPYGFVSQRKLPQRPSMQANLVREKFFTGEDSRPASADLPKIAYRHRLKPSYDARIFAVRVVDSSSESSEESSSEESR</sequence>
<dbReference type="GO" id="GO:0017136">
    <property type="term" value="F:histone deacetylase activity, NAD-dependent"/>
    <property type="evidence" value="ECO:0007669"/>
    <property type="project" value="TreeGrafter"/>
</dbReference>
<evidence type="ECO:0000256" key="1">
    <source>
        <dbReference type="ARBA" id="ARBA00022679"/>
    </source>
</evidence>
<feature type="binding site" evidence="3">
    <location>
        <position position="242"/>
    </location>
    <ligand>
        <name>Zn(2+)</name>
        <dbReference type="ChEBI" id="CHEBI:29105"/>
    </ligand>
</feature>
<dbReference type="PANTHER" id="PTHR11085:SF7">
    <property type="entry name" value="NAD-DEPENDENT PROTEIN DEACETYLASE"/>
    <property type="match status" value="1"/>
</dbReference>
<organism evidence="6 7">
    <name type="scientific">Crassostrea virginica</name>
    <name type="common">Eastern oyster</name>
    <dbReference type="NCBI Taxonomy" id="6565"/>
    <lineage>
        <taxon>Eukaryota</taxon>
        <taxon>Metazoa</taxon>
        <taxon>Spiralia</taxon>
        <taxon>Lophotrochozoa</taxon>
        <taxon>Mollusca</taxon>
        <taxon>Bivalvia</taxon>
        <taxon>Autobranchia</taxon>
        <taxon>Pteriomorphia</taxon>
        <taxon>Ostreida</taxon>
        <taxon>Ostreoidea</taxon>
        <taxon>Ostreidae</taxon>
        <taxon>Crassostrea</taxon>
    </lineage>
</organism>
<feature type="active site" description="Proton acceptor" evidence="3">
    <location>
        <position position="205"/>
    </location>
</feature>
<dbReference type="InterPro" id="IPR026590">
    <property type="entry name" value="Ssirtuin_cat_dom"/>
</dbReference>
<reference evidence="7" key="2">
    <citation type="submission" date="2025-08" db="UniProtKB">
        <authorList>
            <consortium name="RefSeq"/>
        </authorList>
    </citation>
    <scope>IDENTIFICATION</scope>
    <source>
        <tissue evidence="7">Whole sample</tissue>
    </source>
</reference>
<feature type="domain" description="Deacetylase sirtuin-type" evidence="5">
    <location>
        <begin position="74"/>
        <end position="339"/>
    </location>
</feature>
<dbReference type="RefSeq" id="XP_022301771.1">
    <property type="nucleotide sequence ID" value="XM_022446063.1"/>
</dbReference>
<dbReference type="InterPro" id="IPR029035">
    <property type="entry name" value="DHS-like_NAD/FAD-binding_dom"/>
</dbReference>
<dbReference type="GO" id="GO:0005634">
    <property type="term" value="C:nucleus"/>
    <property type="evidence" value="ECO:0007669"/>
    <property type="project" value="TreeGrafter"/>
</dbReference>
<dbReference type="Gene3D" id="3.30.1600.10">
    <property type="entry name" value="SIR2/SIRT2 'Small Domain"/>
    <property type="match status" value="1"/>
</dbReference>
<dbReference type="AlphaFoldDB" id="A0A8B8BFF8"/>
<evidence type="ECO:0000259" key="5">
    <source>
        <dbReference type="PROSITE" id="PS50305"/>
    </source>
</evidence>
<dbReference type="InterPro" id="IPR003000">
    <property type="entry name" value="Sirtuin"/>
</dbReference>
<keyword evidence="2" id="KW-0520">NAD</keyword>